<dbReference type="STRING" id="437022.CC99x_02168"/>
<dbReference type="AlphaFoldDB" id="A0A0Q9YM47"/>
<keyword evidence="1" id="KW-0732">Signal</keyword>
<dbReference type="InterPro" id="IPR013783">
    <property type="entry name" value="Ig-like_fold"/>
</dbReference>
<dbReference type="GO" id="GO:0030288">
    <property type="term" value="C:outer membrane-bounded periplasmic space"/>
    <property type="evidence" value="ECO:0007669"/>
    <property type="project" value="InterPro"/>
</dbReference>
<evidence type="ECO:0000259" key="2">
    <source>
        <dbReference type="Pfam" id="PF00345"/>
    </source>
</evidence>
<dbReference type="PANTHER" id="PTHR30251">
    <property type="entry name" value="PILUS ASSEMBLY CHAPERONE"/>
    <property type="match status" value="1"/>
</dbReference>
<proteinExistence type="predicted"/>
<feature type="domain" description="Pili assembly chaperone N-terminal" evidence="2">
    <location>
        <begin position="24"/>
        <end position="145"/>
    </location>
</feature>
<reference evidence="4" key="3">
    <citation type="submission" date="2021-06" db="EMBL/GenBank/DDBJ databases">
        <title>Genomic Description and Analysis of Intracellular Bacteria, Candidatus Berkiella cookevillensis and Candidatus Berkiella aquae.</title>
        <authorList>
            <person name="Kidane D.T."/>
            <person name="Mehari Y.T."/>
            <person name="Rice F.C."/>
            <person name="Arivett B.A."/>
            <person name="Farone A.L."/>
            <person name="Berk S.G."/>
            <person name="Farone M.B."/>
        </authorList>
    </citation>
    <scope>NUCLEOTIDE SEQUENCE</scope>
    <source>
        <strain evidence="4">CC99</strain>
    </source>
</reference>
<feature type="signal peptide" evidence="1">
    <location>
        <begin position="1"/>
        <end position="21"/>
    </location>
</feature>
<dbReference type="RefSeq" id="WP_057625269.1">
    <property type="nucleotide sequence ID" value="NZ_LKHV02000001.1"/>
</dbReference>
<dbReference type="InterPro" id="IPR016147">
    <property type="entry name" value="Pili_assmbl_chaperone_N"/>
</dbReference>
<sequence>MNCLKILSILSFIFTSNALFASTLRIEPIRLSIPVQETITTLKIMNDSHDAISVQIDPKLWTQKNNQDFYETTTDILVIPPIVTIGPAEKQIIRIAKRHNRVTAVEQQYRLFVQELNTITNASKKSNLKVVLNLRLPLFLLPEKILTNYHWEINDFDLNKKKITLTNNGNTHIAVSQFALKDKLGKSSFAPIKTLDYILPYKSKSWIVPNPLSKDRLSIDATVNVPQQ</sequence>
<dbReference type="OrthoDB" id="511700at2"/>
<evidence type="ECO:0000313" key="3">
    <source>
        <dbReference type="EMBL" id="KRG17569.1"/>
    </source>
</evidence>
<dbReference type="InterPro" id="IPR008962">
    <property type="entry name" value="PapD-like_sf"/>
</dbReference>
<evidence type="ECO:0000313" key="5">
    <source>
        <dbReference type="Proteomes" id="UP000051494"/>
    </source>
</evidence>
<accession>A0A0Q9YM47</accession>
<dbReference type="GO" id="GO:0071555">
    <property type="term" value="P:cell wall organization"/>
    <property type="evidence" value="ECO:0007669"/>
    <property type="project" value="InterPro"/>
</dbReference>
<feature type="chain" id="PRO_5043129744" evidence="1">
    <location>
        <begin position="22"/>
        <end position="228"/>
    </location>
</feature>
<gene>
    <name evidence="4" type="ORF">CC99x_000480</name>
    <name evidence="3" type="ORF">CC99x_02168</name>
</gene>
<evidence type="ECO:0000256" key="1">
    <source>
        <dbReference type="SAM" id="SignalP"/>
    </source>
</evidence>
<dbReference type="EMBL" id="LKHV02000001">
    <property type="protein sequence ID" value="MCS5707369.1"/>
    <property type="molecule type" value="Genomic_DNA"/>
</dbReference>
<keyword evidence="5" id="KW-1185">Reference proteome</keyword>
<dbReference type="PANTHER" id="PTHR30251:SF4">
    <property type="entry name" value="SLR1668 PROTEIN"/>
    <property type="match status" value="1"/>
</dbReference>
<reference evidence="3" key="1">
    <citation type="submission" date="2015-09" db="EMBL/GenBank/DDBJ databases">
        <title>Draft Genome Sequences of Two Novel Amoeba-resistant Intranuclear Bacteria, Candidatus Berkiella cookevillensis and Candidatus Berkiella aquae.</title>
        <authorList>
            <person name="Mehari Y.T."/>
            <person name="Arivett B.A."/>
            <person name="Farone A.L."/>
            <person name="Gunderson J.H."/>
            <person name="Farone M.B."/>
        </authorList>
    </citation>
    <scope>NUCLEOTIDE SEQUENCE [LARGE SCALE GENOMIC DNA]</scope>
    <source>
        <strain evidence="3">CC99</strain>
    </source>
</reference>
<dbReference type="Gene3D" id="2.60.40.10">
    <property type="entry name" value="Immunoglobulins"/>
    <property type="match status" value="1"/>
</dbReference>
<evidence type="ECO:0000313" key="4">
    <source>
        <dbReference type="EMBL" id="MCS5707369.1"/>
    </source>
</evidence>
<dbReference type="Pfam" id="PF00345">
    <property type="entry name" value="PapD_N"/>
    <property type="match status" value="1"/>
</dbReference>
<dbReference type="EMBL" id="LKHV01000014">
    <property type="protein sequence ID" value="KRG17569.1"/>
    <property type="molecule type" value="Genomic_DNA"/>
</dbReference>
<comment type="caution">
    <text evidence="3">The sequence shown here is derived from an EMBL/GenBank/DDBJ whole genome shotgun (WGS) entry which is preliminary data.</text>
</comment>
<reference evidence="4" key="2">
    <citation type="journal article" date="2016" name="Genome Announc.">
        <title>Draft Genome Sequences of Two Novel Amoeba-Resistant Intranuclear Bacteria, 'Candidatus Berkiella cookevillensis' and 'Candidatus Berkiella aquae'.</title>
        <authorList>
            <person name="Mehari Y.T."/>
            <person name="Arivett B.A."/>
            <person name="Farone A.L."/>
            <person name="Gunderson J.H."/>
            <person name="Farone M.B."/>
        </authorList>
    </citation>
    <scope>NUCLEOTIDE SEQUENCE</scope>
    <source>
        <strain evidence="4">CC99</strain>
    </source>
</reference>
<organism evidence="3">
    <name type="scientific">Candidatus Berkiella cookevillensis</name>
    <dbReference type="NCBI Taxonomy" id="437022"/>
    <lineage>
        <taxon>Bacteria</taxon>
        <taxon>Pseudomonadati</taxon>
        <taxon>Pseudomonadota</taxon>
        <taxon>Gammaproteobacteria</taxon>
        <taxon>Candidatus Berkiellales</taxon>
        <taxon>Candidatus Berkiellaceae</taxon>
        <taxon>Candidatus Berkiella</taxon>
    </lineage>
</organism>
<protein>
    <submittedName>
        <fullName evidence="4">Fimbria/pilus periplasmic chaperone</fullName>
    </submittedName>
</protein>
<dbReference type="SUPFAM" id="SSF49354">
    <property type="entry name" value="PapD-like"/>
    <property type="match status" value="1"/>
</dbReference>
<name>A0A0Q9YM47_9GAMM</name>
<dbReference type="InterPro" id="IPR050643">
    <property type="entry name" value="Periplasmic_pilus_chap"/>
</dbReference>
<dbReference type="Proteomes" id="UP000051494">
    <property type="component" value="Unassembled WGS sequence"/>
</dbReference>